<evidence type="ECO:0000313" key="2">
    <source>
        <dbReference type="Proteomes" id="UP001054837"/>
    </source>
</evidence>
<organism evidence="1 2">
    <name type="scientific">Caerostris darwini</name>
    <dbReference type="NCBI Taxonomy" id="1538125"/>
    <lineage>
        <taxon>Eukaryota</taxon>
        <taxon>Metazoa</taxon>
        <taxon>Ecdysozoa</taxon>
        <taxon>Arthropoda</taxon>
        <taxon>Chelicerata</taxon>
        <taxon>Arachnida</taxon>
        <taxon>Araneae</taxon>
        <taxon>Araneomorphae</taxon>
        <taxon>Entelegynae</taxon>
        <taxon>Araneoidea</taxon>
        <taxon>Araneidae</taxon>
        <taxon>Caerostris</taxon>
    </lineage>
</organism>
<dbReference type="Proteomes" id="UP001054837">
    <property type="component" value="Unassembled WGS sequence"/>
</dbReference>
<accession>A0AAV4U0A0</accession>
<dbReference type="EMBL" id="BPLQ01010506">
    <property type="protein sequence ID" value="GIY51194.1"/>
    <property type="molecule type" value="Genomic_DNA"/>
</dbReference>
<name>A0AAV4U0A0_9ARAC</name>
<proteinExistence type="predicted"/>
<protein>
    <submittedName>
        <fullName evidence="1">Uncharacterized protein</fullName>
    </submittedName>
</protein>
<comment type="caution">
    <text evidence="1">The sequence shown here is derived from an EMBL/GenBank/DDBJ whole genome shotgun (WGS) entry which is preliminary data.</text>
</comment>
<sequence>MKNTCRPLARGRSEKCAKRHRQAFLRIGARASLLPAIRKSGKNQRVENGGWGKERGSCRHEAGGAFEWQKRTRCFGGGREKILNNGNAKSSRVRKIVLHAHEPLGKGN</sequence>
<evidence type="ECO:0000313" key="1">
    <source>
        <dbReference type="EMBL" id="GIY51194.1"/>
    </source>
</evidence>
<reference evidence="1 2" key="1">
    <citation type="submission" date="2021-06" db="EMBL/GenBank/DDBJ databases">
        <title>Caerostris darwini draft genome.</title>
        <authorList>
            <person name="Kono N."/>
            <person name="Arakawa K."/>
        </authorList>
    </citation>
    <scope>NUCLEOTIDE SEQUENCE [LARGE SCALE GENOMIC DNA]</scope>
</reference>
<keyword evidence="2" id="KW-1185">Reference proteome</keyword>
<gene>
    <name evidence="1" type="ORF">CDAR_193001</name>
</gene>
<dbReference type="AlphaFoldDB" id="A0AAV4U0A0"/>